<evidence type="ECO:0000259" key="10">
    <source>
        <dbReference type="PROSITE" id="PS51105"/>
    </source>
</evidence>
<dbReference type="GO" id="GO:0005886">
    <property type="term" value="C:plasma membrane"/>
    <property type="evidence" value="ECO:0007669"/>
    <property type="project" value="UniProtKB-SubCell"/>
</dbReference>
<comment type="subcellular location">
    <subcellularLocation>
        <location evidence="1">Cell membrane</location>
        <topology evidence="1">Multi-pass membrane protein</topology>
    </subcellularLocation>
</comment>
<dbReference type="InterPro" id="IPR003352">
    <property type="entry name" value="PTS_EIIC"/>
</dbReference>
<evidence type="ECO:0000256" key="3">
    <source>
        <dbReference type="ARBA" id="ARBA00022475"/>
    </source>
</evidence>
<keyword evidence="3 8" id="KW-1003">Cell membrane</keyword>
<reference evidence="11 12" key="1">
    <citation type="submission" date="2018-03" db="EMBL/GenBank/DDBJ databases">
        <title>Genome sequence of Clostridium vincentii DSM 10228.</title>
        <authorList>
            <person name="Poehlein A."/>
            <person name="Daniel R."/>
        </authorList>
    </citation>
    <scope>NUCLEOTIDE SEQUENCE [LARGE SCALE GENOMIC DNA]</scope>
    <source>
        <strain evidence="11 12">DSM 10228</strain>
    </source>
</reference>
<feature type="transmembrane region" description="Helical" evidence="9">
    <location>
        <begin position="350"/>
        <end position="370"/>
    </location>
</feature>
<evidence type="ECO:0000256" key="7">
    <source>
        <dbReference type="ARBA" id="ARBA00023136"/>
    </source>
</evidence>
<feature type="transmembrane region" description="Helical" evidence="9">
    <location>
        <begin position="73"/>
        <end position="96"/>
    </location>
</feature>
<comment type="function">
    <text evidence="8">The phosphoenolpyruvate-dependent sugar phosphotransferase system (PTS), a major carbohydrate active -transport system, catalyzes the phosphorylation of incoming sugar substrates concomitant with their translocation across the cell membrane.</text>
</comment>
<evidence type="ECO:0000313" key="11">
    <source>
        <dbReference type="EMBL" id="PRR83003.1"/>
    </source>
</evidence>
<feature type="transmembrane region" description="Helical" evidence="9">
    <location>
        <begin position="229"/>
        <end position="253"/>
    </location>
</feature>
<feature type="domain" description="PTS EIIC type-3" evidence="10">
    <location>
        <begin position="8"/>
        <end position="419"/>
    </location>
</feature>
<evidence type="ECO:0000256" key="1">
    <source>
        <dbReference type="ARBA" id="ARBA00004651"/>
    </source>
</evidence>
<dbReference type="GO" id="GO:0008982">
    <property type="term" value="F:protein-N(PI)-phosphohistidine-sugar phosphotransferase activity"/>
    <property type="evidence" value="ECO:0007669"/>
    <property type="project" value="UniProtKB-UniRule"/>
</dbReference>
<dbReference type="GO" id="GO:0009401">
    <property type="term" value="P:phosphoenolpyruvate-dependent sugar phosphotransferase system"/>
    <property type="evidence" value="ECO:0007669"/>
    <property type="project" value="InterPro"/>
</dbReference>
<dbReference type="PANTHER" id="PTHR33989:SF4">
    <property type="entry name" value="PTS SYSTEM N,N'-DIACETYLCHITOBIOSE-SPECIFIC EIIC COMPONENT"/>
    <property type="match status" value="1"/>
</dbReference>
<accession>A0A2T0BGN7</accession>
<dbReference type="InterPro" id="IPR004501">
    <property type="entry name" value="PTS_EIIC_3"/>
</dbReference>
<dbReference type="GO" id="GO:1901264">
    <property type="term" value="P:carbohydrate derivative transport"/>
    <property type="evidence" value="ECO:0007669"/>
    <property type="project" value="TreeGrafter"/>
</dbReference>
<dbReference type="PANTHER" id="PTHR33989">
    <property type="match status" value="1"/>
</dbReference>
<proteinExistence type="predicted"/>
<feature type="transmembrane region" description="Helical" evidence="9">
    <location>
        <begin position="103"/>
        <end position="122"/>
    </location>
</feature>
<keyword evidence="5 9" id="KW-0812">Transmembrane</keyword>
<keyword evidence="12" id="KW-1185">Reference proteome</keyword>
<feature type="transmembrane region" description="Helical" evidence="9">
    <location>
        <begin position="142"/>
        <end position="161"/>
    </location>
</feature>
<gene>
    <name evidence="11" type="primary">licC_1</name>
    <name evidence="11" type="ORF">CLVI_12520</name>
</gene>
<dbReference type="PIRSF" id="PIRSF006351">
    <property type="entry name" value="PTS_EIIC-Cellobiose"/>
    <property type="match status" value="1"/>
</dbReference>
<feature type="transmembrane region" description="Helical" evidence="9">
    <location>
        <begin position="377"/>
        <end position="396"/>
    </location>
</feature>
<dbReference type="NCBIfam" id="TIGR00410">
    <property type="entry name" value="lacE"/>
    <property type="match status" value="1"/>
</dbReference>
<dbReference type="Pfam" id="PF02378">
    <property type="entry name" value="PTS_EIIC"/>
    <property type="match status" value="1"/>
</dbReference>
<organism evidence="11 12">
    <name type="scientific">Clostridium vincentii</name>
    <dbReference type="NCBI Taxonomy" id="52704"/>
    <lineage>
        <taxon>Bacteria</taxon>
        <taxon>Bacillati</taxon>
        <taxon>Bacillota</taxon>
        <taxon>Clostridia</taxon>
        <taxon>Eubacteriales</taxon>
        <taxon>Clostridiaceae</taxon>
        <taxon>Clostridium</taxon>
    </lineage>
</organism>
<evidence type="ECO:0000256" key="5">
    <source>
        <dbReference type="ARBA" id="ARBA00022692"/>
    </source>
</evidence>
<keyword evidence="2 8" id="KW-0813">Transport</keyword>
<feature type="transmembrane region" description="Helical" evidence="9">
    <location>
        <begin position="402"/>
        <end position="420"/>
    </location>
</feature>
<dbReference type="RefSeq" id="WP_106059248.1">
    <property type="nucleotide sequence ID" value="NZ_PVXQ01000010.1"/>
</dbReference>
<evidence type="ECO:0000313" key="12">
    <source>
        <dbReference type="Proteomes" id="UP000239471"/>
    </source>
</evidence>
<keyword evidence="7 8" id="KW-0472">Membrane</keyword>
<feature type="transmembrane region" description="Helical" evidence="9">
    <location>
        <begin position="294"/>
        <end position="315"/>
    </location>
</feature>
<dbReference type="PROSITE" id="PS51105">
    <property type="entry name" value="PTS_EIIC_TYPE_3"/>
    <property type="match status" value="1"/>
</dbReference>
<comment type="caution">
    <text evidence="11">The sequence shown here is derived from an EMBL/GenBank/DDBJ whole genome shotgun (WGS) entry which is preliminary data.</text>
</comment>
<dbReference type="InterPro" id="IPR051088">
    <property type="entry name" value="PTS_Sugar-EIIC/EIIB"/>
</dbReference>
<keyword evidence="6 9" id="KW-1133">Transmembrane helix</keyword>
<evidence type="ECO:0000256" key="4">
    <source>
        <dbReference type="ARBA" id="ARBA00022597"/>
    </source>
</evidence>
<evidence type="ECO:0000256" key="9">
    <source>
        <dbReference type="SAM" id="Phobius"/>
    </source>
</evidence>
<feature type="transmembrane region" description="Helical" evidence="9">
    <location>
        <begin position="182"/>
        <end position="202"/>
    </location>
</feature>
<dbReference type="OrthoDB" id="1641940at2"/>
<dbReference type="InterPro" id="IPR004796">
    <property type="entry name" value="PTS_IIC_cello"/>
</dbReference>
<dbReference type="Proteomes" id="UP000239471">
    <property type="component" value="Unassembled WGS sequence"/>
</dbReference>
<keyword evidence="4 8" id="KW-0762">Sugar transport</keyword>
<protein>
    <recommendedName>
        <fullName evidence="8">Permease IIC component</fullName>
    </recommendedName>
</protein>
<feature type="transmembrane region" description="Helical" evidence="9">
    <location>
        <begin position="35"/>
        <end position="53"/>
    </location>
</feature>
<dbReference type="EMBL" id="PVXQ01000010">
    <property type="protein sequence ID" value="PRR83003.1"/>
    <property type="molecule type" value="Genomic_DNA"/>
</dbReference>
<sequence length="439" mass="47407">MSSLGKFFDEKVLPLVMKFVTLKGVVALKDGIMSTLPLTIVGSLFLLIAQFPIPAVNDWMASVFGGNWSEPLWQTFGATFGIMALVASIGIAYIYVKNEGYEPLPAGIISLVVFIITIDGFVKIESGEKVGNVIPKTWTGGQGMITAIIIGIIVGAIYSWFMKHKITIKMPDAVPSGVANSFTALIPAAAIITGATAIYIFFRYGLNTTFVEWIYKVIQTPLQGMTDSLGGVIVISFLIPFLWWFGVHGAAIVGGVMGPILTSNTLENQAILTSGKALTLENGAHIVTQQFLDLFINLTGSGITFAFVLCMIIIAKSTQFKQLGKLAVLPGVFNINEPVTFGAPIVMNPFMAVPFIITPVISGIIAYFAIAMGLVEPFAGVILPWTTPAIISGFIIGGWKTALLQIVILIIAFFIYLPFFKKQDNLNFKNEQDSEDVQA</sequence>
<evidence type="ECO:0000256" key="2">
    <source>
        <dbReference type="ARBA" id="ARBA00022448"/>
    </source>
</evidence>
<name>A0A2T0BGN7_9CLOT</name>
<evidence type="ECO:0000256" key="6">
    <source>
        <dbReference type="ARBA" id="ARBA00022989"/>
    </source>
</evidence>
<dbReference type="AlphaFoldDB" id="A0A2T0BGN7"/>
<evidence type="ECO:0000256" key="8">
    <source>
        <dbReference type="PIRNR" id="PIRNR006351"/>
    </source>
</evidence>